<accession>A0A084SED9</accession>
<gene>
    <name evidence="1" type="ORF">Q664_51465</name>
</gene>
<evidence type="ECO:0000313" key="2">
    <source>
        <dbReference type="Proteomes" id="UP000028547"/>
    </source>
</evidence>
<reference evidence="1 2" key="1">
    <citation type="submission" date="2014-07" db="EMBL/GenBank/DDBJ databases">
        <title>Draft Genome Sequence of Gephyronic Acid Producer, Cystobacter violaceus Strain Cb vi76.</title>
        <authorList>
            <person name="Stevens D.C."/>
            <person name="Young J."/>
            <person name="Carmichael R."/>
            <person name="Tan J."/>
            <person name="Taylor R.E."/>
        </authorList>
    </citation>
    <scope>NUCLEOTIDE SEQUENCE [LARGE SCALE GENOMIC DNA]</scope>
    <source>
        <strain evidence="1 2">Cb vi76</strain>
    </source>
</reference>
<evidence type="ECO:0000313" key="1">
    <source>
        <dbReference type="EMBL" id="KFA86824.1"/>
    </source>
</evidence>
<proteinExistence type="predicted"/>
<comment type="caution">
    <text evidence="1">The sequence shown here is derived from an EMBL/GenBank/DDBJ whole genome shotgun (WGS) entry which is preliminary data.</text>
</comment>
<dbReference type="EMBL" id="JPMI01000423">
    <property type="protein sequence ID" value="KFA86824.1"/>
    <property type="molecule type" value="Genomic_DNA"/>
</dbReference>
<name>A0A084SED9_9BACT</name>
<sequence>MLWVVLVCLVDRCLEFLALCFKRCFSCSSRIRLVLRCQSSSEGEFLAEFLKLLLSDGRDRRRRTKRAQKQGKSLLVCALVAEVSVKFPTKEARQLNIFDKQR</sequence>
<protein>
    <submittedName>
        <fullName evidence="1">Uncharacterized protein</fullName>
    </submittedName>
</protein>
<dbReference type="AlphaFoldDB" id="A0A084SED9"/>
<organism evidence="1 2">
    <name type="scientific">Archangium violaceum Cb vi76</name>
    <dbReference type="NCBI Taxonomy" id="1406225"/>
    <lineage>
        <taxon>Bacteria</taxon>
        <taxon>Pseudomonadati</taxon>
        <taxon>Myxococcota</taxon>
        <taxon>Myxococcia</taxon>
        <taxon>Myxococcales</taxon>
        <taxon>Cystobacterineae</taxon>
        <taxon>Archangiaceae</taxon>
        <taxon>Archangium</taxon>
    </lineage>
</organism>
<dbReference type="Proteomes" id="UP000028547">
    <property type="component" value="Unassembled WGS sequence"/>
</dbReference>